<dbReference type="Proteomes" id="UP001501116">
    <property type="component" value="Unassembled WGS sequence"/>
</dbReference>
<sequence>MTVPYPIRIGAAALAAGALLAGCSGTGGNSGSTSAPASSPQASAPAGDVPRVPSPLPVDKLTSTPCSALSEGQLSQIGIAQPTPGQGAGGPQCVWTSTASDLNHLTISPVTANKNGLSDFYATKARNVYFEPTRINGYPAVFADTDDGRAMGSCGLWVGVTDQLVVDVITQIPSGANKAKSCDFAQRAATLMIDNLKGGAR</sequence>
<evidence type="ECO:0000313" key="4">
    <source>
        <dbReference type="Proteomes" id="UP001501116"/>
    </source>
</evidence>
<organism evidence="3 4">
    <name type="scientific">Amycolatopsis minnesotensis</name>
    <dbReference type="NCBI Taxonomy" id="337894"/>
    <lineage>
        <taxon>Bacteria</taxon>
        <taxon>Bacillati</taxon>
        <taxon>Actinomycetota</taxon>
        <taxon>Actinomycetes</taxon>
        <taxon>Pseudonocardiales</taxon>
        <taxon>Pseudonocardiaceae</taxon>
        <taxon>Amycolatopsis</taxon>
    </lineage>
</organism>
<comment type="caution">
    <text evidence="3">The sequence shown here is derived from an EMBL/GenBank/DDBJ whole genome shotgun (WGS) entry which is preliminary data.</text>
</comment>
<gene>
    <name evidence="3" type="ORF">GCM10009754_48180</name>
</gene>
<feature type="chain" id="PRO_5045668216" evidence="2">
    <location>
        <begin position="22"/>
        <end position="201"/>
    </location>
</feature>
<proteinExistence type="predicted"/>
<feature type="signal peptide" evidence="2">
    <location>
        <begin position="1"/>
        <end position="21"/>
    </location>
</feature>
<evidence type="ECO:0000256" key="1">
    <source>
        <dbReference type="SAM" id="MobiDB-lite"/>
    </source>
</evidence>
<feature type="region of interest" description="Disordered" evidence="1">
    <location>
        <begin position="27"/>
        <end position="63"/>
    </location>
</feature>
<feature type="compositionally biased region" description="Low complexity" evidence="1">
    <location>
        <begin position="31"/>
        <end position="47"/>
    </location>
</feature>
<evidence type="ECO:0000313" key="3">
    <source>
        <dbReference type="EMBL" id="GAA1969247.1"/>
    </source>
</evidence>
<keyword evidence="4" id="KW-1185">Reference proteome</keyword>
<name>A0ABN2RHL4_9PSEU</name>
<dbReference type="EMBL" id="BAAANN010000019">
    <property type="protein sequence ID" value="GAA1969247.1"/>
    <property type="molecule type" value="Genomic_DNA"/>
</dbReference>
<keyword evidence="2" id="KW-0732">Signal</keyword>
<reference evidence="3 4" key="1">
    <citation type="journal article" date="2019" name="Int. J. Syst. Evol. Microbiol.">
        <title>The Global Catalogue of Microorganisms (GCM) 10K type strain sequencing project: providing services to taxonomists for standard genome sequencing and annotation.</title>
        <authorList>
            <consortium name="The Broad Institute Genomics Platform"/>
            <consortium name="The Broad Institute Genome Sequencing Center for Infectious Disease"/>
            <person name="Wu L."/>
            <person name="Ma J."/>
        </authorList>
    </citation>
    <scope>NUCLEOTIDE SEQUENCE [LARGE SCALE GENOMIC DNA]</scope>
    <source>
        <strain evidence="3 4">JCM 14545</strain>
    </source>
</reference>
<dbReference type="InterPro" id="IPR024520">
    <property type="entry name" value="DUF3558"/>
</dbReference>
<dbReference type="Pfam" id="PF12079">
    <property type="entry name" value="DUF3558"/>
    <property type="match status" value="1"/>
</dbReference>
<accession>A0ABN2RHL4</accession>
<evidence type="ECO:0000256" key="2">
    <source>
        <dbReference type="SAM" id="SignalP"/>
    </source>
</evidence>
<protein>
    <submittedName>
        <fullName evidence="3">DUF3558 domain-containing protein</fullName>
    </submittedName>
</protein>